<evidence type="ECO:0000313" key="2">
    <source>
        <dbReference type="Proteomes" id="UP000315003"/>
    </source>
</evidence>
<gene>
    <name evidence="1" type="ORF">SV7mr_14060</name>
</gene>
<dbReference type="EMBL" id="CP036272">
    <property type="protein sequence ID" value="QDT58904.1"/>
    <property type="molecule type" value="Genomic_DNA"/>
</dbReference>
<dbReference type="Proteomes" id="UP000315003">
    <property type="component" value="Chromosome"/>
</dbReference>
<evidence type="ECO:0000313" key="1">
    <source>
        <dbReference type="EMBL" id="QDT58904.1"/>
    </source>
</evidence>
<sequence>MWLIAPNRLGFAAWLQENQVWKFEVIASESGQVRGVNMHHLDDVTLLTSSDDSDLPPLKEQYVRGNQLHWSFPQSGDAQPFGFRLVIEPVSPSASSDHLTFQWQVSVETTRLDSHPTLDLVFPGNSASNLTKHSEPQGAIFQFDQANGQTAALLSPQDAPFTAQIEPAASESSLRLRLFGEFLEKGVIRRARPWISHRAAASSDAIDAHKLLHALAASPLPLD</sequence>
<proteinExistence type="predicted"/>
<accession>A0A517SS00</accession>
<dbReference type="RefSeq" id="WP_145270407.1">
    <property type="nucleotide sequence ID" value="NZ_CP036272.1"/>
</dbReference>
<dbReference type="AlphaFoldDB" id="A0A517SS00"/>
<organism evidence="1 2">
    <name type="scientific">Stieleria bergensis</name>
    <dbReference type="NCBI Taxonomy" id="2528025"/>
    <lineage>
        <taxon>Bacteria</taxon>
        <taxon>Pseudomonadati</taxon>
        <taxon>Planctomycetota</taxon>
        <taxon>Planctomycetia</taxon>
        <taxon>Pirellulales</taxon>
        <taxon>Pirellulaceae</taxon>
        <taxon>Stieleria</taxon>
    </lineage>
</organism>
<dbReference type="OrthoDB" id="261242at2"/>
<reference evidence="1 2" key="1">
    <citation type="submission" date="2019-02" db="EMBL/GenBank/DDBJ databases">
        <title>Deep-cultivation of Planctomycetes and their phenomic and genomic characterization uncovers novel biology.</title>
        <authorList>
            <person name="Wiegand S."/>
            <person name="Jogler M."/>
            <person name="Boedeker C."/>
            <person name="Pinto D."/>
            <person name="Vollmers J."/>
            <person name="Rivas-Marin E."/>
            <person name="Kohn T."/>
            <person name="Peeters S.H."/>
            <person name="Heuer A."/>
            <person name="Rast P."/>
            <person name="Oberbeckmann S."/>
            <person name="Bunk B."/>
            <person name="Jeske O."/>
            <person name="Meyerdierks A."/>
            <person name="Storesund J.E."/>
            <person name="Kallscheuer N."/>
            <person name="Luecker S."/>
            <person name="Lage O.M."/>
            <person name="Pohl T."/>
            <person name="Merkel B.J."/>
            <person name="Hornburger P."/>
            <person name="Mueller R.-W."/>
            <person name="Bruemmer F."/>
            <person name="Labrenz M."/>
            <person name="Spormann A.M."/>
            <person name="Op den Camp H."/>
            <person name="Overmann J."/>
            <person name="Amann R."/>
            <person name="Jetten M.S.M."/>
            <person name="Mascher T."/>
            <person name="Medema M.H."/>
            <person name="Devos D.P."/>
            <person name="Kaster A.-K."/>
            <person name="Ovreas L."/>
            <person name="Rohde M."/>
            <person name="Galperin M.Y."/>
            <person name="Jogler C."/>
        </authorList>
    </citation>
    <scope>NUCLEOTIDE SEQUENCE [LARGE SCALE GENOMIC DNA]</scope>
    <source>
        <strain evidence="1 2">SV_7m_r</strain>
    </source>
</reference>
<name>A0A517SS00_9BACT</name>
<protein>
    <submittedName>
        <fullName evidence="1">Uncharacterized protein</fullName>
    </submittedName>
</protein>
<keyword evidence="2" id="KW-1185">Reference proteome</keyword>